<name>A0ABN8NXN8_9CNID</name>
<protein>
    <recommendedName>
        <fullName evidence="4">Myb/SANT-like domain-containing protein</fullName>
    </recommendedName>
</protein>
<proteinExistence type="predicted"/>
<reference evidence="2 3" key="1">
    <citation type="submission" date="2022-05" db="EMBL/GenBank/DDBJ databases">
        <authorList>
            <consortium name="Genoscope - CEA"/>
            <person name="William W."/>
        </authorList>
    </citation>
    <scope>NUCLEOTIDE SEQUENCE [LARGE SCALE GENOMIC DNA]</scope>
</reference>
<feature type="region of interest" description="Disordered" evidence="1">
    <location>
        <begin position="100"/>
        <end position="189"/>
    </location>
</feature>
<dbReference type="PANTHER" id="PTHR33309:SF1">
    <property type="entry name" value="MYB_SANT-LIKE DNA-BINDING DOMAIN-CONTAINING PROTEIN"/>
    <property type="match status" value="1"/>
</dbReference>
<feature type="compositionally biased region" description="Basic and acidic residues" evidence="1">
    <location>
        <begin position="179"/>
        <end position="189"/>
    </location>
</feature>
<gene>
    <name evidence="2" type="ORF">PLOB_00028463</name>
</gene>
<feature type="compositionally biased region" description="Basic residues" evidence="1">
    <location>
        <begin position="150"/>
        <end position="160"/>
    </location>
</feature>
<sequence>MEWSEEHDIILLREMISREIFSFKKGSPDRGKTWESIQEFLNQMENPKFHIKEKRGVRDRWNILQGKFLKRMREEEPASGIECEELSEKDTLIEELSERERSFQVKEKNTAKDKEAAESVRRKAMERMKDSKRKTSQDSDLDPGLAAGGKKSRKTRYRGRRFLEGKGEARANSKTTRNGIEKEGAGREC</sequence>
<evidence type="ECO:0008006" key="4">
    <source>
        <dbReference type="Google" id="ProtNLM"/>
    </source>
</evidence>
<feature type="compositionally biased region" description="Basic and acidic residues" evidence="1">
    <location>
        <begin position="161"/>
        <end position="171"/>
    </location>
</feature>
<evidence type="ECO:0000313" key="2">
    <source>
        <dbReference type="EMBL" id="CAH3121177.1"/>
    </source>
</evidence>
<keyword evidence="3" id="KW-1185">Reference proteome</keyword>
<dbReference type="PANTHER" id="PTHR33309">
    <property type="entry name" value="KERATIN, ULTRA HIGH-SULFUR MATRIX PROTEIN-LIKE"/>
    <property type="match status" value="1"/>
</dbReference>
<evidence type="ECO:0000256" key="1">
    <source>
        <dbReference type="SAM" id="MobiDB-lite"/>
    </source>
</evidence>
<feature type="compositionally biased region" description="Basic and acidic residues" evidence="1">
    <location>
        <begin position="100"/>
        <end position="137"/>
    </location>
</feature>
<comment type="caution">
    <text evidence="2">The sequence shown here is derived from an EMBL/GenBank/DDBJ whole genome shotgun (WGS) entry which is preliminary data.</text>
</comment>
<organism evidence="2 3">
    <name type="scientific">Porites lobata</name>
    <dbReference type="NCBI Taxonomy" id="104759"/>
    <lineage>
        <taxon>Eukaryota</taxon>
        <taxon>Metazoa</taxon>
        <taxon>Cnidaria</taxon>
        <taxon>Anthozoa</taxon>
        <taxon>Hexacorallia</taxon>
        <taxon>Scleractinia</taxon>
        <taxon>Fungiina</taxon>
        <taxon>Poritidae</taxon>
        <taxon>Porites</taxon>
    </lineage>
</organism>
<dbReference type="EMBL" id="CALNXK010000035">
    <property type="protein sequence ID" value="CAH3121177.1"/>
    <property type="molecule type" value="Genomic_DNA"/>
</dbReference>
<evidence type="ECO:0000313" key="3">
    <source>
        <dbReference type="Proteomes" id="UP001159405"/>
    </source>
</evidence>
<accession>A0ABN8NXN8</accession>
<dbReference type="Proteomes" id="UP001159405">
    <property type="component" value="Unassembled WGS sequence"/>
</dbReference>